<accession>A0A6A4JJ31</accession>
<sequence length="233" mass="25426">MTGPGPNKYILPTLTGFENHDPRKMRYPAYSVGFRVGNDVVGTGIPGPKYDPGQNIRTGNYAGPSAVVVPRRDIEQKFNGVPGPVKYNPGPDPSYANPPSAVVLARKEPPGQGITPGPKYMVKGVIGRPVEDLPSAPAWSMLGRNIEMDINRNSPGPRYGPVDPRLTKARRFPEATLTSRHDPPSQGVIPGPKYLGPYRALKLQEPAWSFGVKHSEKQAPLMTTDDRQPFYGF</sequence>
<reference evidence="1" key="1">
    <citation type="journal article" date="2021" name="Mol. Ecol. Resour.">
        <title>Apolygus lucorum genome provides insights into omnivorousness and mesophyll feeding.</title>
        <authorList>
            <person name="Liu Y."/>
            <person name="Liu H."/>
            <person name="Wang H."/>
            <person name="Huang T."/>
            <person name="Liu B."/>
            <person name="Yang B."/>
            <person name="Yin L."/>
            <person name="Li B."/>
            <person name="Zhang Y."/>
            <person name="Zhang S."/>
            <person name="Jiang F."/>
            <person name="Zhang X."/>
            <person name="Ren Y."/>
            <person name="Wang B."/>
            <person name="Wang S."/>
            <person name="Lu Y."/>
            <person name="Wu K."/>
            <person name="Fan W."/>
            <person name="Wang G."/>
        </authorList>
    </citation>
    <scope>NUCLEOTIDE SEQUENCE</scope>
    <source>
        <strain evidence="1">12Hb</strain>
    </source>
</reference>
<keyword evidence="2" id="KW-1185">Reference proteome</keyword>
<name>A0A6A4JJ31_APOLU</name>
<gene>
    <name evidence="1" type="ORF">GE061_018344</name>
</gene>
<dbReference type="Proteomes" id="UP000466442">
    <property type="component" value="Unassembled WGS sequence"/>
</dbReference>
<dbReference type="AlphaFoldDB" id="A0A6A4JJ31"/>
<protein>
    <recommendedName>
        <fullName evidence="3">Outer dense fiber protein 3</fullName>
    </recommendedName>
</protein>
<evidence type="ECO:0000313" key="2">
    <source>
        <dbReference type="Proteomes" id="UP000466442"/>
    </source>
</evidence>
<proteinExistence type="predicted"/>
<comment type="caution">
    <text evidence="1">The sequence shown here is derived from an EMBL/GenBank/DDBJ whole genome shotgun (WGS) entry which is preliminary data.</text>
</comment>
<evidence type="ECO:0000313" key="1">
    <source>
        <dbReference type="EMBL" id="KAF6207105.1"/>
    </source>
</evidence>
<dbReference type="OrthoDB" id="406368at2759"/>
<organism evidence="1 2">
    <name type="scientific">Apolygus lucorum</name>
    <name type="common">Small green plant bug</name>
    <name type="synonym">Lygocoris lucorum</name>
    <dbReference type="NCBI Taxonomy" id="248454"/>
    <lineage>
        <taxon>Eukaryota</taxon>
        <taxon>Metazoa</taxon>
        <taxon>Ecdysozoa</taxon>
        <taxon>Arthropoda</taxon>
        <taxon>Hexapoda</taxon>
        <taxon>Insecta</taxon>
        <taxon>Pterygota</taxon>
        <taxon>Neoptera</taxon>
        <taxon>Paraneoptera</taxon>
        <taxon>Hemiptera</taxon>
        <taxon>Heteroptera</taxon>
        <taxon>Panheteroptera</taxon>
        <taxon>Cimicomorpha</taxon>
        <taxon>Miridae</taxon>
        <taxon>Mirini</taxon>
        <taxon>Apolygus</taxon>
    </lineage>
</organism>
<evidence type="ECO:0008006" key="3">
    <source>
        <dbReference type="Google" id="ProtNLM"/>
    </source>
</evidence>
<dbReference type="EMBL" id="WIXP02000008">
    <property type="protein sequence ID" value="KAF6207105.1"/>
    <property type="molecule type" value="Genomic_DNA"/>
</dbReference>